<feature type="transmembrane region" description="Helical" evidence="1">
    <location>
        <begin position="20"/>
        <end position="42"/>
    </location>
</feature>
<dbReference type="GO" id="GO:0080120">
    <property type="term" value="P:CAAX-box protein maturation"/>
    <property type="evidence" value="ECO:0007669"/>
    <property type="project" value="UniProtKB-ARBA"/>
</dbReference>
<evidence type="ECO:0000259" key="2">
    <source>
        <dbReference type="Pfam" id="PF02517"/>
    </source>
</evidence>
<feature type="transmembrane region" description="Helical" evidence="1">
    <location>
        <begin position="114"/>
        <end position="134"/>
    </location>
</feature>
<dbReference type="GO" id="GO:0004175">
    <property type="term" value="F:endopeptidase activity"/>
    <property type="evidence" value="ECO:0007669"/>
    <property type="project" value="UniProtKB-ARBA"/>
</dbReference>
<accession>A0A916JDU0</accession>
<keyword evidence="1" id="KW-1133">Transmembrane helix</keyword>
<feature type="transmembrane region" description="Helical" evidence="1">
    <location>
        <begin position="211"/>
        <end position="230"/>
    </location>
</feature>
<protein>
    <recommendedName>
        <fullName evidence="2">CAAX prenyl protease 2/Lysostaphin resistance protein A-like domain-containing protein</fullName>
    </recommendedName>
</protein>
<dbReference type="PANTHER" id="PTHR43592">
    <property type="entry name" value="CAAX AMINO TERMINAL PROTEASE"/>
    <property type="match status" value="1"/>
</dbReference>
<dbReference type="Proteomes" id="UP000680038">
    <property type="component" value="Unassembled WGS sequence"/>
</dbReference>
<comment type="caution">
    <text evidence="3">The sequence shown here is derived from an EMBL/GenBank/DDBJ whole genome shotgun (WGS) entry which is preliminary data.</text>
</comment>
<dbReference type="RefSeq" id="WP_215240121.1">
    <property type="nucleotide sequence ID" value="NZ_CAJRAF010000002.1"/>
</dbReference>
<evidence type="ECO:0000256" key="1">
    <source>
        <dbReference type="SAM" id="Phobius"/>
    </source>
</evidence>
<feature type="domain" description="CAAX prenyl protease 2/Lysostaphin resistance protein A-like" evidence="2">
    <location>
        <begin position="175"/>
        <end position="262"/>
    </location>
</feature>
<keyword evidence="1" id="KW-0812">Transmembrane</keyword>
<organism evidence="3 4">
    <name type="scientific">Dyadobacter helix</name>
    <dbReference type="NCBI Taxonomy" id="2822344"/>
    <lineage>
        <taxon>Bacteria</taxon>
        <taxon>Pseudomonadati</taxon>
        <taxon>Bacteroidota</taxon>
        <taxon>Cytophagia</taxon>
        <taxon>Cytophagales</taxon>
        <taxon>Spirosomataceae</taxon>
        <taxon>Dyadobacter</taxon>
    </lineage>
</organism>
<gene>
    <name evidence="3" type="ORF">DYBT9275_03652</name>
</gene>
<evidence type="ECO:0000313" key="3">
    <source>
        <dbReference type="EMBL" id="CAG5005787.1"/>
    </source>
</evidence>
<dbReference type="InterPro" id="IPR003675">
    <property type="entry name" value="Rce1/LyrA-like_dom"/>
</dbReference>
<feature type="transmembrane region" description="Helical" evidence="1">
    <location>
        <begin position="285"/>
        <end position="303"/>
    </location>
</feature>
<dbReference type="AlphaFoldDB" id="A0A916JDU0"/>
<dbReference type="Pfam" id="PF02517">
    <property type="entry name" value="Rce1-like"/>
    <property type="match status" value="1"/>
</dbReference>
<dbReference type="EMBL" id="CAJRAF010000002">
    <property type="protein sequence ID" value="CAG5005787.1"/>
    <property type="molecule type" value="Genomic_DNA"/>
</dbReference>
<proteinExistence type="predicted"/>
<dbReference type="PANTHER" id="PTHR43592:SF15">
    <property type="entry name" value="CAAX AMINO TERMINAL PROTEASE FAMILY PROTEIN"/>
    <property type="match status" value="1"/>
</dbReference>
<name>A0A916JDU0_9BACT</name>
<feature type="transmembrane region" description="Helical" evidence="1">
    <location>
        <begin position="71"/>
        <end position="94"/>
    </location>
</feature>
<reference evidence="3" key="1">
    <citation type="submission" date="2021-04" db="EMBL/GenBank/DDBJ databases">
        <authorList>
            <person name="Rodrigo-Torres L."/>
            <person name="Arahal R. D."/>
            <person name="Lucena T."/>
        </authorList>
    </citation>
    <scope>NUCLEOTIDE SEQUENCE</scope>
    <source>
        <strain evidence="3">CECT 9275</strain>
    </source>
</reference>
<sequence>MLKNNPNLVEPRVAGTGGSLLILVGFTLIGMAVGNLLAVFALTSLTSSGVGGTANIINQLMNDPGSIPDGWYVMMIFQGVVHLFSYLLPSLLFWYLIERRPLAAFNFRPFPKPYVWFMTFAVVLLFIPLNGQIIEWNSAMKLPGFLSEVENWMRAKEDQLAVMTKFLTSYQSIGQLLIALVVVVLLPSLGEEALFRGVIQRKLSAQMNIHAAIWISAAIFSTIHFQFYGFFPRMMLGALFGYLYYWTGNFWIAVLAHFVNNGFVLIMMYLYNMKVLDINIEETKTMPLLSVLLSLFFTGLILLKIKRASEKEQILN</sequence>
<keyword evidence="4" id="KW-1185">Reference proteome</keyword>
<evidence type="ECO:0000313" key="4">
    <source>
        <dbReference type="Proteomes" id="UP000680038"/>
    </source>
</evidence>
<feature type="transmembrane region" description="Helical" evidence="1">
    <location>
        <begin position="172"/>
        <end position="190"/>
    </location>
</feature>
<feature type="transmembrane region" description="Helical" evidence="1">
    <location>
        <begin position="250"/>
        <end position="273"/>
    </location>
</feature>
<keyword evidence="1" id="KW-0472">Membrane</keyword>